<dbReference type="EMBL" id="LNYA01000024">
    <property type="protein sequence ID" value="KTC97697.1"/>
    <property type="molecule type" value="Genomic_DNA"/>
</dbReference>
<gene>
    <name evidence="1" type="ORF">Lery_1536</name>
</gene>
<reference evidence="1 2" key="1">
    <citation type="submission" date="2015-11" db="EMBL/GenBank/DDBJ databases">
        <title>Genomic analysis of 38 Legionella species identifies large and diverse effector repertoires.</title>
        <authorList>
            <person name="Burstein D."/>
            <person name="Amaro F."/>
            <person name="Zusman T."/>
            <person name="Lifshitz Z."/>
            <person name="Cohen O."/>
            <person name="Gilbert J.A."/>
            <person name="Pupko T."/>
            <person name="Shuman H.A."/>
            <person name="Segal G."/>
        </authorList>
    </citation>
    <scope>NUCLEOTIDE SEQUENCE [LARGE SCALE GENOMIC DNA]</scope>
    <source>
        <strain evidence="1 2">SE-32A-C8</strain>
    </source>
</reference>
<dbReference type="OrthoDB" id="5641080at2"/>
<name>A0A0W0TQ47_LEGER</name>
<proteinExistence type="predicted"/>
<dbReference type="PATRIC" id="fig|448.7.peg.1603"/>
<dbReference type="Proteomes" id="UP000054773">
    <property type="component" value="Unassembled WGS sequence"/>
</dbReference>
<accession>A0A0W0TQ47</accession>
<protein>
    <submittedName>
        <fullName evidence="1">Uncharacterized protein</fullName>
    </submittedName>
</protein>
<evidence type="ECO:0000313" key="1">
    <source>
        <dbReference type="EMBL" id="KTC97697.1"/>
    </source>
</evidence>
<dbReference type="AlphaFoldDB" id="A0A0W0TQ47"/>
<evidence type="ECO:0000313" key="2">
    <source>
        <dbReference type="Proteomes" id="UP000054773"/>
    </source>
</evidence>
<sequence>MAILKGNLAGKKEKVKIELKLDTLRAIECYCQWAKIDDIGYFVEEAAQFVFSKDRDWKQHLKQLKKAGQSSDN</sequence>
<keyword evidence="2" id="KW-1185">Reference proteome</keyword>
<dbReference type="RefSeq" id="WP_058526673.1">
    <property type="nucleotide sequence ID" value="NZ_CAAAHY010000016.1"/>
</dbReference>
<comment type="caution">
    <text evidence="1">The sequence shown here is derived from an EMBL/GenBank/DDBJ whole genome shotgun (WGS) entry which is preliminary data.</text>
</comment>
<organism evidence="1 2">
    <name type="scientific">Legionella erythra</name>
    <dbReference type="NCBI Taxonomy" id="448"/>
    <lineage>
        <taxon>Bacteria</taxon>
        <taxon>Pseudomonadati</taxon>
        <taxon>Pseudomonadota</taxon>
        <taxon>Gammaproteobacteria</taxon>
        <taxon>Legionellales</taxon>
        <taxon>Legionellaceae</taxon>
        <taxon>Legionella</taxon>
    </lineage>
</organism>